<reference evidence="1" key="1">
    <citation type="submission" date="2014-09" db="EMBL/GenBank/DDBJ databases">
        <authorList>
            <person name="Magalhaes I.L.F."/>
            <person name="Oliveira U."/>
            <person name="Santos F.R."/>
            <person name="Vidigal T.H.D.A."/>
            <person name="Brescovit A.D."/>
            <person name="Santos A.J."/>
        </authorList>
    </citation>
    <scope>NUCLEOTIDE SEQUENCE</scope>
    <source>
        <tissue evidence="1">Shoot tissue taken approximately 20 cm above the soil surface</tissue>
    </source>
</reference>
<accession>A0A0A9BY63</accession>
<organism evidence="1">
    <name type="scientific">Arundo donax</name>
    <name type="common">Giant reed</name>
    <name type="synonym">Donax arundinaceus</name>
    <dbReference type="NCBI Taxonomy" id="35708"/>
    <lineage>
        <taxon>Eukaryota</taxon>
        <taxon>Viridiplantae</taxon>
        <taxon>Streptophyta</taxon>
        <taxon>Embryophyta</taxon>
        <taxon>Tracheophyta</taxon>
        <taxon>Spermatophyta</taxon>
        <taxon>Magnoliopsida</taxon>
        <taxon>Liliopsida</taxon>
        <taxon>Poales</taxon>
        <taxon>Poaceae</taxon>
        <taxon>PACMAD clade</taxon>
        <taxon>Arundinoideae</taxon>
        <taxon>Arundineae</taxon>
        <taxon>Arundo</taxon>
    </lineage>
</organism>
<evidence type="ECO:0000313" key="1">
    <source>
        <dbReference type="EMBL" id="JAD68256.1"/>
    </source>
</evidence>
<protein>
    <submittedName>
        <fullName evidence="1">Uncharacterized protein</fullName>
    </submittedName>
</protein>
<name>A0A0A9BY63_ARUDO</name>
<sequence>MQGLKYHHPNRPV</sequence>
<dbReference type="EMBL" id="GBRH01229639">
    <property type="protein sequence ID" value="JAD68256.1"/>
    <property type="molecule type" value="Transcribed_RNA"/>
</dbReference>
<reference evidence="1" key="2">
    <citation type="journal article" date="2015" name="Data Brief">
        <title>Shoot transcriptome of the giant reed, Arundo donax.</title>
        <authorList>
            <person name="Barrero R.A."/>
            <person name="Guerrero F.D."/>
            <person name="Moolhuijzen P."/>
            <person name="Goolsby J.A."/>
            <person name="Tidwell J."/>
            <person name="Bellgard S.E."/>
            <person name="Bellgard M.I."/>
        </authorList>
    </citation>
    <scope>NUCLEOTIDE SEQUENCE</scope>
    <source>
        <tissue evidence="1">Shoot tissue taken approximately 20 cm above the soil surface</tissue>
    </source>
</reference>
<proteinExistence type="predicted"/>